<feature type="transmembrane region" description="Helical" evidence="1">
    <location>
        <begin position="6"/>
        <end position="31"/>
    </location>
</feature>
<name>A0A9X7FEI5_9BIFI</name>
<dbReference type="Proteomes" id="UP000235293">
    <property type="component" value="Unassembled WGS sequence"/>
</dbReference>
<evidence type="ECO:0000313" key="3">
    <source>
        <dbReference type="Proteomes" id="UP000235293"/>
    </source>
</evidence>
<keyword evidence="1" id="KW-0472">Membrane</keyword>
<organism evidence="2 3">
    <name type="scientific">Gardnerella swidsinskii</name>
    <dbReference type="NCBI Taxonomy" id="2792979"/>
    <lineage>
        <taxon>Bacteria</taxon>
        <taxon>Bacillati</taxon>
        <taxon>Actinomycetota</taxon>
        <taxon>Actinomycetes</taxon>
        <taxon>Bifidobacteriales</taxon>
        <taxon>Bifidobacteriaceae</taxon>
        <taxon>Gardnerella</taxon>
    </lineage>
</organism>
<sequence length="127" mass="14486">MFVVVIIAVICWFASVSLFLYSTFTCVRFLVKFRKNAYLKSNSISNSNKRSSIGLMPWSIVITHCCGLPCAMLAYMLLHIVRDFGFVCDDYWLLMRSTLIASYAIIIALIFANIFAMLFCAYRSCKS</sequence>
<accession>A0A9X7FEI5</accession>
<evidence type="ECO:0000313" key="2">
    <source>
        <dbReference type="EMBL" id="PMC54743.1"/>
    </source>
</evidence>
<evidence type="ECO:0000256" key="1">
    <source>
        <dbReference type="SAM" id="Phobius"/>
    </source>
</evidence>
<dbReference type="AlphaFoldDB" id="A0A9X7FEI5"/>
<reference evidence="2 3" key="1">
    <citation type="submission" date="2017-09" db="EMBL/GenBank/DDBJ databases">
        <title>Bacterial strain isolated from the female urinary microbiota.</title>
        <authorList>
            <person name="Thomas-White K."/>
            <person name="Kumar N."/>
            <person name="Forster S."/>
            <person name="Putonti C."/>
            <person name="Lawley T."/>
            <person name="Wolfe A.J."/>
        </authorList>
    </citation>
    <scope>NUCLEOTIDE SEQUENCE [LARGE SCALE GENOMIC DNA]</scope>
    <source>
        <strain evidence="2 3">UMB0411</strain>
    </source>
</reference>
<dbReference type="EMBL" id="PNGY01000001">
    <property type="protein sequence ID" value="PMC54743.1"/>
    <property type="molecule type" value="Genomic_DNA"/>
</dbReference>
<feature type="transmembrane region" description="Helical" evidence="1">
    <location>
        <begin position="52"/>
        <end position="80"/>
    </location>
</feature>
<keyword evidence="1" id="KW-0812">Transmembrane</keyword>
<gene>
    <name evidence="2" type="ORF">CJ213_00920</name>
</gene>
<keyword evidence="1" id="KW-1133">Transmembrane helix</keyword>
<proteinExistence type="predicted"/>
<feature type="transmembrane region" description="Helical" evidence="1">
    <location>
        <begin position="100"/>
        <end position="122"/>
    </location>
</feature>
<comment type="caution">
    <text evidence="2">The sequence shown here is derived from an EMBL/GenBank/DDBJ whole genome shotgun (WGS) entry which is preliminary data.</text>
</comment>
<protein>
    <submittedName>
        <fullName evidence="2">Uncharacterized protein</fullName>
    </submittedName>
</protein>